<dbReference type="SMART" id="SM00506">
    <property type="entry name" value="A1pp"/>
    <property type="match status" value="1"/>
</dbReference>
<gene>
    <name evidence="2" type="ORF">HCR_15810</name>
</gene>
<keyword evidence="3" id="KW-1185">Reference proteome</keyword>
<feature type="domain" description="Macro" evidence="1">
    <location>
        <begin position="1"/>
        <end position="173"/>
    </location>
</feature>
<dbReference type="NCBIfam" id="NF001664">
    <property type="entry name" value="PRK00431.1-6"/>
    <property type="match status" value="1"/>
</dbReference>
<evidence type="ECO:0000259" key="1">
    <source>
        <dbReference type="PROSITE" id="PS51154"/>
    </source>
</evidence>
<dbReference type="RefSeq" id="WP_286336228.1">
    <property type="nucleotide sequence ID" value="NZ_AP027370.1"/>
</dbReference>
<reference evidence="2 3" key="1">
    <citation type="submission" date="2023-03" db="EMBL/GenBank/DDBJ databases">
        <title>Description of Hydrogenimonas sp. ISO32.</title>
        <authorList>
            <person name="Mino S."/>
            <person name="Fukazawa S."/>
            <person name="Sawabe T."/>
        </authorList>
    </citation>
    <scope>NUCLEOTIDE SEQUENCE [LARGE SCALE GENOMIC DNA]</scope>
    <source>
        <strain evidence="2 3">ISO32</strain>
    </source>
</reference>
<organism evidence="2 3">
    <name type="scientific">Hydrogenimonas cancrithermarum</name>
    <dbReference type="NCBI Taxonomy" id="2993563"/>
    <lineage>
        <taxon>Bacteria</taxon>
        <taxon>Pseudomonadati</taxon>
        <taxon>Campylobacterota</taxon>
        <taxon>Epsilonproteobacteria</taxon>
        <taxon>Campylobacterales</taxon>
        <taxon>Hydrogenimonadaceae</taxon>
        <taxon>Hydrogenimonas</taxon>
    </lineage>
</organism>
<dbReference type="InterPro" id="IPR002589">
    <property type="entry name" value="Macro_dom"/>
</dbReference>
<dbReference type="InterPro" id="IPR043472">
    <property type="entry name" value="Macro_dom-like"/>
</dbReference>
<dbReference type="PROSITE" id="PS51154">
    <property type="entry name" value="MACRO"/>
    <property type="match status" value="1"/>
</dbReference>
<dbReference type="CDD" id="cd02908">
    <property type="entry name" value="Macro_OAADPr_deacetylase"/>
    <property type="match status" value="1"/>
</dbReference>
<protein>
    <submittedName>
        <fullName evidence="2">O-acetyl-ADP-ribose deacetylase</fullName>
    </submittedName>
</protein>
<accession>A0ABM8FND3</accession>
<dbReference type="PANTHER" id="PTHR11106:SF27">
    <property type="entry name" value="MACRO DOMAIN-CONTAINING PROTEIN"/>
    <property type="match status" value="1"/>
</dbReference>
<name>A0ABM8FND3_9BACT</name>
<evidence type="ECO:0000313" key="3">
    <source>
        <dbReference type="Proteomes" id="UP001321445"/>
    </source>
</evidence>
<dbReference type="Proteomes" id="UP001321445">
    <property type="component" value="Chromosome"/>
</dbReference>
<evidence type="ECO:0000313" key="2">
    <source>
        <dbReference type="EMBL" id="BDY13269.1"/>
    </source>
</evidence>
<dbReference type="SUPFAM" id="SSF52949">
    <property type="entry name" value="Macro domain-like"/>
    <property type="match status" value="1"/>
</dbReference>
<dbReference type="PANTHER" id="PTHR11106">
    <property type="entry name" value="GANGLIOSIDE INDUCED DIFFERENTIATION ASSOCIATED PROTEIN 2-RELATED"/>
    <property type="match status" value="1"/>
</dbReference>
<dbReference type="Gene3D" id="3.40.220.10">
    <property type="entry name" value="Leucine Aminopeptidase, subunit E, domain 1"/>
    <property type="match status" value="1"/>
</dbReference>
<dbReference type="Pfam" id="PF01661">
    <property type="entry name" value="Macro"/>
    <property type="match status" value="1"/>
</dbReference>
<proteinExistence type="predicted"/>
<sequence length="173" mass="18384">MGIHVKTGDITKERACAIVNAANSSLMGGGGVDGAIHRAGGPAILEACREIRRTKYPDGLPTGEAVATTAGDLPAKYVVHTVGPIWGRCGDRCDELLANAYGNSLKVAAELGCDSVVFPAISTGVYGFPPERAAQIAYRTVREFLKEHPGMEVTFIFHSPQSREIFERANGLL</sequence>
<dbReference type="EMBL" id="AP027370">
    <property type="protein sequence ID" value="BDY13269.1"/>
    <property type="molecule type" value="Genomic_DNA"/>
</dbReference>